<dbReference type="EMBL" id="CP002117">
    <property type="protein sequence ID" value="ADN35792.1"/>
    <property type="molecule type" value="Genomic_DNA"/>
</dbReference>
<reference evidence="1 2" key="1">
    <citation type="journal article" date="2010" name="Stand. Genomic Sci.">
        <title>Complete genome sequence of Methanoplanus petrolearius type strain (SEBR 4847).</title>
        <authorList>
            <person name="Brambilla E."/>
            <person name="Djao O.D."/>
            <person name="Daligault H."/>
            <person name="Lapidus A."/>
            <person name="Lucas S."/>
            <person name="Hammon N."/>
            <person name="Nolan M."/>
            <person name="Tice H."/>
            <person name="Cheng J.F."/>
            <person name="Han C."/>
            <person name="Tapia R."/>
            <person name="Goodwin L."/>
            <person name="Pitluck S."/>
            <person name="Liolios K."/>
            <person name="Ivanova N."/>
            <person name="Mavromatis K."/>
            <person name="Mikhailova N."/>
            <person name="Pati A."/>
            <person name="Chen A."/>
            <person name="Palaniappan K."/>
            <person name="Land M."/>
            <person name="Hauser L."/>
            <person name="Chang Y.J."/>
            <person name="Jeffries C.D."/>
            <person name="Rohde M."/>
            <person name="Spring S."/>
            <person name="Sikorski J."/>
            <person name="Goker M."/>
            <person name="Woyke T."/>
            <person name="Bristow J."/>
            <person name="Eisen J.A."/>
            <person name="Markowitz V."/>
            <person name="Hugenholtz P."/>
            <person name="Kyrpides N.C."/>
            <person name="Klenk H.P."/>
        </authorList>
    </citation>
    <scope>NUCLEOTIDE SEQUENCE [LARGE SCALE GENOMIC DNA]</scope>
    <source>
        <strain evidence="2">DSM 11571 / OCM 486 / SEBR 4847</strain>
    </source>
</reference>
<dbReference type="KEGG" id="mpi:Mpet_1025"/>
<keyword evidence="1" id="KW-0378">Hydrolase</keyword>
<evidence type="ECO:0000313" key="2">
    <source>
        <dbReference type="Proteomes" id="UP000006565"/>
    </source>
</evidence>
<name>E1RK69_METP4</name>
<dbReference type="STRING" id="679926.Mpet_1025"/>
<dbReference type="InterPro" id="IPR043852">
    <property type="entry name" value="DUF5814"/>
</dbReference>
<proteinExistence type="predicted"/>
<keyword evidence="2" id="KW-1185">Reference proteome</keyword>
<keyword evidence="1" id="KW-0547">Nucleotide-binding</keyword>
<sequence length="150" mass="17048">MIASKAKFRGAKKLQNIVGFRVPELVFKGPFLEAVSACMNYQKLDKRTREQLIHFFKDFLDCKCRQNPLCGCPERKFVKMIVELRISGLDHRQISEVMVDEYGIDIAPADILSFLESSVHILESIKDISKIEGKEDLSAETARLIASVSR</sequence>
<dbReference type="HOGENOM" id="CLU_117036_0_0_2"/>
<protein>
    <submittedName>
        <fullName evidence="1">Superfamily II helicase-like protein</fullName>
    </submittedName>
</protein>
<dbReference type="AlphaFoldDB" id="E1RK69"/>
<dbReference type="eggNOG" id="arCOG03143">
    <property type="taxonomic scope" value="Archaea"/>
</dbReference>
<dbReference type="RefSeq" id="WP_013328970.1">
    <property type="nucleotide sequence ID" value="NC_014507.1"/>
</dbReference>
<organism evidence="1 2">
    <name type="scientific">Methanolacinia petrolearia (strain DSM 11571 / OCM 486 / SEBR 4847)</name>
    <name type="common">Methanoplanus petrolearius</name>
    <dbReference type="NCBI Taxonomy" id="679926"/>
    <lineage>
        <taxon>Archaea</taxon>
        <taxon>Methanobacteriati</taxon>
        <taxon>Methanobacteriota</taxon>
        <taxon>Stenosarchaea group</taxon>
        <taxon>Methanomicrobia</taxon>
        <taxon>Methanomicrobiales</taxon>
        <taxon>Methanomicrobiaceae</taxon>
        <taxon>Methanolacinia</taxon>
    </lineage>
</organism>
<keyword evidence="1" id="KW-0347">Helicase</keyword>
<accession>E1RK69</accession>
<evidence type="ECO:0000313" key="1">
    <source>
        <dbReference type="EMBL" id="ADN35792.1"/>
    </source>
</evidence>
<dbReference type="GO" id="GO:0004386">
    <property type="term" value="F:helicase activity"/>
    <property type="evidence" value="ECO:0007669"/>
    <property type="project" value="UniProtKB-KW"/>
</dbReference>
<dbReference type="OrthoDB" id="115795at2157"/>
<gene>
    <name evidence="1" type="ordered locus">Mpet_1025</name>
</gene>
<dbReference type="GeneID" id="9743489"/>
<dbReference type="Pfam" id="PF19131">
    <property type="entry name" value="DUF5814"/>
    <property type="match status" value="1"/>
</dbReference>
<dbReference type="Proteomes" id="UP000006565">
    <property type="component" value="Chromosome"/>
</dbReference>
<keyword evidence="1" id="KW-0067">ATP-binding</keyword>